<dbReference type="GO" id="GO:0005737">
    <property type="term" value="C:cytoplasm"/>
    <property type="evidence" value="ECO:0007669"/>
    <property type="project" value="TreeGrafter"/>
</dbReference>
<evidence type="ECO:0000313" key="2">
    <source>
        <dbReference type="EMBL" id="KAJ8608162.1"/>
    </source>
</evidence>
<dbReference type="AlphaFoldDB" id="A0AAD7UJA0"/>
<comment type="similarity">
    <text evidence="1">Belongs to the MYG1 family.</text>
</comment>
<dbReference type="Pfam" id="PF03690">
    <property type="entry name" value="MYG1_exonuc"/>
    <property type="match status" value="1"/>
</dbReference>
<comment type="caution">
    <text evidence="2">The sequence shown here is derived from an EMBL/GenBank/DDBJ whole genome shotgun (WGS) entry which is preliminary data.</text>
</comment>
<accession>A0AAD7UJA0</accession>
<dbReference type="EMBL" id="JAQMWT010000182">
    <property type="protein sequence ID" value="KAJ8608162.1"/>
    <property type="molecule type" value="Genomic_DNA"/>
</dbReference>
<dbReference type="GO" id="GO:0005634">
    <property type="term" value="C:nucleus"/>
    <property type="evidence" value="ECO:0007669"/>
    <property type="project" value="TreeGrafter"/>
</dbReference>
<evidence type="ECO:0000313" key="3">
    <source>
        <dbReference type="Proteomes" id="UP001230188"/>
    </source>
</evidence>
<protein>
    <recommendedName>
        <fullName evidence="4">MYG1 protein</fullName>
    </recommendedName>
</protein>
<organism evidence="2 3">
    <name type="scientific">Chrysophaeum taylorii</name>
    <dbReference type="NCBI Taxonomy" id="2483200"/>
    <lineage>
        <taxon>Eukaryota</taxon>
        <taxon>Sar</taxon>
        <taxon>Stramenopiles</taxon>
        <taxon>Ochrophyta</taxon>
        <taxon>Pelagophyceae</taxon>
        <taxon>Pelagomonadales</taxon>
        <taxon>Pelagomonadaceae</taxon>
        <taxon>Chrysophaeum</taxon>
    </lineage>
</organism>
<evidence type="ECO:0008006" key="4">
    <source>
        <dbReference type="Google" id="ProtNLM"/>
    </source>
</evidence>
<evidence type="ECO:0000256" key="1">
    <source>
        <dbReference type="ARBA" id="ARBA00010105"/>
    </source>
</evidence>
<dbReference type="Proteomes" id="UP001230188">
    <property type="component" value="Unassembled WGS sequence"/>
</dbReference>
<dbReference type="InterPro" id="IPR003226">
    <property type="entry name" value="MYG1_exonuclease"/>
</dbReference>
<reference evidence="2" key="1">
    <citation type="submission" date="2023-01" db="EMBL/GenBank/DDBJ databases">
        <title>Metagenome sequencing of chrysophaentin producing Chrysophaeum taylorii.</title>
        <authorList>
            <person name="Davison J."/>
            <person name="Bewley C."/>
        </authorList>
    </citation>
    <scope>NUCLEOTIDE SEQUENCE</scope>
    <source>
        <strain evidence="2">NIES-1699</strain>
    </source>
</reference>
<gene>
    <name evidence="2" type="ORF">CTAYLR_010301</name>
</gene>
<sequence length="307" mass="34050">MLKMVPEFESASVVRTRDPAVLERCDVVVDVGGVYEPAKRRFDHHQRGFEETMTELGRSTKLSSAGLAYRHYGREVIATILSARGESLPKKPRADDSSFVDKLYPRLYASFVEEIDGIDNGQEAFYDAATPRYELSTTLSRRVGRLNARWNQPQHDQNNRFGDAVRLCSAELVDACLDALESWLPARDIVARALSSSTGEIVDLETYCPWQAHIFDLETEPGRAKYVLYEDSKGGWRVQAVPVQAGSFKSRLPLPEPWRGLRDDHLSALVGVQGCIFVHASGFIGGAKTKDAVMALATKALEFAGAI</sequence>
<dbReference type="PANTHER" id="PTHR11215">
    <property type="entry name" value="METAL DEPENDENT HYDROLASE - RELATED"/>
    <property type="match status" value="1"/>
</dbReference>
<keyword evidence="3" id="KW-1185">Reference proteome</keyword>
<proteinExistence type="inferred from homology"/>
<dbReference type="PANTHER" id="PTHR11215:SF1">
    <property type="entry name" value="MYG1 EXONUCLEASE"/>
    <property type="match status" value="1"/>
</dbReference>
<name>A0AAD7UJA0_9STRA</name>